<reference evidence="2 3" key="1">
    <citation type="submission" date="2019-03" db="EMBL/GenBank/DDBJ databases">
        <title>Rhodosporidium diobovatum UCD-FST 08-225 genome sequencing, assembly, and annotation.</title>
        <authorList>
            <person name="Fakankun I.U."/>
            <person name="Fristensky B."/>
            <person name="Levin D.B."/>
        </authorList>
    </citation>
    <scope>NUCLEOTIDE SEQUENCE [LARGE SCALE GENOMIC DNA]</scope>
    <source>
        <strain evidence="2 3">UCD-FST 08-225</strain>
    </source>
</reference>
<protein>
    <recommendedName>
        <fullName evidence="4">Proteophosphoglycan ppg4</fullName>
    </recommendedName>
</protein>
<feature type="region of interest" description="Disordered" evidence="1">
    <location>
        <begin position="533"/>
        <end position="580"/>
    </location>
</feature>
<dbReference type="AlphaFoldDB" id="A0A5C5G890"/>
<gene>
    <name evidence="2" type="ORF">DMC30DRAFT_320</name>
</gene>
<evidence type="ECO:0000313" key="3">
    <source>
        <dbReference type="Proteomes" id="UP000311382"/>
    </source>
</evidence>
<dbReference type="Proteomes" id="UP000311382">
    <property type="component" value="Unassembled WGS sequence"/>
</dbReference>
<organism evidence="2 3">
    <name type="scientific">Rhodotorula diobovata</name>
    <dbReference type="NCBI Taxonomy" id="5288"/>
    <lineage>
        <taxon>Eukaryota</taxon>
        <taxon>Fungi</taxon>
        <taxon>Dikarya</taxon>
        <taxon>Basidiomycota</taxon>
        <taxon>Pucciniomycotina</taxon>
        <taxon>Microbotryomycetes</taxon>
        <taxon>Sporidiobolales</taxon>
        <taxon>Sporidiobolaceae</taxon>
        <taxon>Rhodotorula</taxon>
    </lineage>
</organism>
<dbReference type="STRING" id="5288.A0A5C5G890"/>
<evidence type="ECO:0000256" key="1">
    <source>
        <dbReference type="SAM" id="MobiDB-lite"/>
    </source>
</evidence>
<evidence type="ECO:0008006" key="4">
    <source>
        <dbReference type="Google" id="ProtNLM"/>
    </source>
</evidence>
<sequence length="580" mass="63828">MDSATGPVASTSALPPPTRRLATLANLPPELKGLIVLKVAEADMEGDDDDDTTPTAWVDEDDKQAETTTTGGGTKRKRRPSSQDAADAGAGARGDDEDEWADVDELELDLDGNPTPEALARVRDQYAADMADVLKPSGVEALTLVNHEFSKLALPIMWQNLDFEDRSNEAILTCIRDILPRRGRHVRSLEFGQAEGRFLNVDPPSTGYEAEDPLLPLRRDHLAIVEAAEKLGGVSGEGLSSEIRHRRTRSLLLAEVVRLCPDTVRVDCEGFPRARLDWSDHITDANFDDANTVYREDHAVAAIKAHLGPKLRDLTFLANDDGVTAEDTVADFLRACPNLARLELELYVPAGGHENRTKLHDALAALSQLESFTHAGGDFIDDAFAAREDVQWPLKVLALNECEDLSFPALFEFVHRFSRTLECLDLDGAPHNNVDEDNEAFCARPFALPKLDTLVLATQHDAPFLVAAFAQCPVRELSLGFCPAVEYKDIEAFIDVHVDTLRRIEIAGDAALTEAQVESLEVLCHAKGIECELLPPDEDDSDEEDPSEWGIDEDDDLDQAEWLETDEDGHDGGWSDEEEE</sequence>
<dbReference type="Gene3D" id="3.80.10.10">
    <property type="entry name" value="Ribonuclease Inhibitor"/>
    <property type="match status" value="1"/>
</dbReference>
<feature type="compositionally biased region" description="Acidic residues" evidence="1">
    <location>
        <begin position="535"/>
        <end position="580"/>
    </location>
</feature>
<comment type="caution">
    <text evidence="2">The sequence shown here is derived from an EMBL/GenBank/DDBJ whole genome shotgun (WGS) entry which is preliminary data.</text>
</comment>
<name>A0A5C5G890_9BASI</name>
<dbReference type="SUPFAM" id="SSF52047">
    <property type="entry name" value="RNI-like"/>
    <property type="match status" value="1"/>
</dbReference>
<keyword evidence="3" id="KW-1185">Reference proteome</keyword>
<feature type="region of interest" description="Disordered" evidence="1">
    <location>
        <begin position="44"/>
        <end position="99"/>
    </location>
</feature>
<dbReference type="InterPro" id="IPR032675">
    <property type="entry name" value="LRR_dom_sf"/>
</dbReference>
<accession>A0A5C5G890</accession>
<proteinExistence type="predicted"/>
<feature type="compositionally biased region" description="Acidic residues" evidence="1">
    <location>
        <begin position="44"/>
        <end position="63"/>
    </location>
</feature>
<dbReference type="OrthoDB" id="2536853at2759"/>
<feature type="region of interest" description="Disordered" evidence="1">
    <location>
        <begin position="1"/>
        <end position="27"/>
    </location>
</feature>
<evidence type="ECO:0000313" key="2">
    <source>
        <dbReference type="EMBL" id="TNY24636.1"/>
    </source>
</evidence>
<dbReference type="EMBL" id="SOZI01000001">
    <property type="protein sequence ID" value="TNY24636.1"/>
    <property type="molecule type" value="Genomic_DNA"/>
</dbReference>